<organism evidence="2 3">
    <name type="scientific">Tianweitania sediminis</name>
    <dbReference type="NCBI Taxonomy" id="1502156"/>
    <lineage>
        <taxon>Bacteria</taxon>
        <taxon>Pseudomonadati</taxon>
        <taxon>Pseudomonadota</taxon>
        <taxon>Alphaproteobacteria</taxon>
        <taxon>Hyphomicrobiales</taxon>
        <taxon>Phyllobacteriaceae</taxon>
        <taxon>Tianweitania</taxon>
    </lineage>
</organism>
<dbReference type="EMBL" id="JAGIYY010000003">
    <property type="protein sequence ID" value="MBP0439400.1"/>
    <property type="molecule type" value="Genomic_DNA"/>
</dbReference>
<keyword evidence="3" id="KW-1185">Reference proteome</keyword>
<dbReference type="RefSeq" id="WP_209335408.1">
    <property type="nucleotide sequence ID" value="NZ_JAGIYY010000003.1"/>
</dbReference>
<evidence type="ECO:0000313" key="3">
    <source>
        <dbReference type="Proteomes" id="UP000666240"/>
    </source>
</evidence>
<protein>
    <submittedName>
        <fullName evidence="2">Pilus assembly protein</fullName>
    </submittedName>
</protein>
<gene>
    <name evidence="2" type="ORF">J5Y06_12130</name>
</gene>
<evidence type="ECO:0000259" key="1">
    <source>
        <dbReference type="Pfam" id="PF07811"/>
    </source>
</evidence>
<name>A0A8J7R057_9HYPH</name>
<proteinExistence type="predicted"/>
<feature type="domain" description="TadE-like" evidence="1">
    <location>
        <begin position="15"/>
        <end position="57"/>
    </location>
</feature>
<dbReference type="AlphaFoldDB" id="A0A8J7R057"/>
<comment type="caution">
    <text evidence="2">The sequence shown here is derived from an EMBL/GenBank/DDBJ whole genome shotgun (WGS) entry which is preliminary data.</text>
</comment>
<dbReference type="Proteomes" id="UP000666240">
    <property type="component" value="Unassembled WGS sequence"/>
</dbReference>
<sequence length="149" mass="16148">MMLALLQRFREERAGSTALEFTLVAGPLLLLMFGVLEFGRAEWSRQTLQEVAMHGARCMGVRQSACATGDASDLTKTRSYLMQEGHGYGLSLTTSDITLEADATCDGVSGFSRVSLTYDFKSSMPGAIEVLVQELPLRASACFPNQPTS</sequence>
<dbReference type="InterPro" id="IPR012495">
    <property type="entry name" value="TadE-like_dom"/>
</dbReference>
<reference evidence="2" key="1">
    <citation type="submission" date="2021-03" db="EMBL/GenBank/DDBJ databases">
        <title>Genome sequencing and assembly of Tianweitania sediminis.</title>
        <authorList>
            <person name="Chhetri G."/>
        </authorList>
    </citation>
    <scope>NUCLEOTIDE SEQUENCE</scope>
    <source>
        <strain evidence="2">Z8</strain>
    </source>
</reference>
<dbReference type="Pfam" id="PF07811">
    <property type="entry name" value="TadE"/>
    <property type="match status" value="1"/>
</dbReference>
<evidence type="ECO:0000313" key="2">
    <source>
        <dbReference type="EMBL" id="MBP0439400.1"/>
    </source>
</evidence>
<accession>A0A8J7R057</accession>